<dbReference type="AlphaFoldDB" id="A0A0L0UJ43"/>
<evidence type="ECO:0000313" key="3">
    <source>
        <dbReference type="EMBL" id="KNE87021.1"/>
    </source>
</evidence>
<dbReference type="Pfam" id="PF13679">
    <property type="entry name" value="Methyltransf_32"/>
    <property type="match status" value="1"/>
</dbReference>
<proteinExistence type="predicted"/>
<feature type="region of interest" description="Disordered" evidence="1">
    <location>
        <begin position="80"/>
        <end position="100"/>
    </location>
</feature>
<feature type="non-terminal residue" evidence="3">
    <location>
        <position position="1"/>
    </location>
</feature>
<organism evidence="3 4">
    <name type="scientific">Puccinia striiformis f. sp. tritici PST-78</name>
    <dbReference type="NCBI Taxonomy" id="1165861"/>
    <lineage>
        <taxon>Eukaryota</taxon>
        <taxon>Fungi</taxon>
        <taxon>Dikarya</taxon>
        <taxon>Basidiomycota</taxon>
        <taxon>Pucciniomycotina</taxon>
        <taxon>Pucciniomycetes</taxon>
        <taxon>Pucciniales</taxon>
        <taxon>Pucciniaceae</taxon>
        <taxon>Puccinia</taxon>
    </lineage>
</organism>
<dbReference type="InterPro" id="IPR052220">
    <property type="entry name" value="METTL25"/>
</dbReference>
<evidence type="ECO:0000313" key="4">
    <source>
        <dbReference type="Proteomes" id="UP000054564"/>
    </source>
</evidence>
<dbReference type="SUPFAM" id="SSF53335">
    <property type="entry name" value="S-adenosyl-L-methionine-dependent methyltransferases"/>
    <property type="match status" value="1"/>
</dbReference>
<dbReference type="PANTHER" id="PTHR12496">
    <property type="entry name" value="CGI-41 METHYLTRANSFERASE"/>
    <property type="match status" value="1"/>
</dbReference>
<evidence type="ECO:0000256" key="1">
    <source>
        <dbReference type="SAM" id="MobiDB-lite"/>
    </source>
</evidence>
<dbReference type="Gene3D" id="3.40.50.150">
    <property type="entry name" value="Vaccinia Virus protein VP39"/>
    <property type="match status" value="1"/>
</dbReference>
<feature type="non-terminal residue" evidence="3">
    <location>
        <position position="137"/>
    </location>
</feature>
<accession>A0A0L0UJ43</accession>
<evidence type="ECO:0000259" key="2">
    <source>
        <dbReference type="Pfam" id="PF13679"/>
    </source>
</evidence>
<dbReference type="PANTHER" id="PTHR12496:SF9">
    <property type="entry name" value="METHYLTRANSFERASE-LIKE PROTEIN 25-RELATED"/>
    <property type="match status" value="1"/>
</dbReference>
<protein>
    <recommendedName>
        <fullName evidence="2">Methyltransferase domain-containing protein</fullName>
    </recommendedName>
</protein>
<dbReference type="STRING" id="1165861.A0A0L0UJ43"/>
<name>A0A0L0UJ43_9BASI</name>
<reference evidence="4" key="1">
    <citation type="submission" date="2014-03" db="EMBL/GenBank/DDBJ databases">
        <title>The Genome Sequence of Puccinia striiformis f. sp. tritici PST-78.</title>
        <authorList>
            <consortium name="The Broad Institute Genome Sequencing Platform"/>
            <person name="Cuomo C."/>
            <person name="Hulbert S."/>
            <person name="Chen X."/>
            <person name="Walker B."/>
            <person name="Young S.K."/>
            <person name="Zeng Q."/>
            <person name="Gargeya S."/>
            <person name="Fitzgerald M."/>
            <person name="Haas B."/>
            <person name="Abouelleil A."/>
            <person name="Alvarado L."/>
            <person name="Arachchi H.M."/>
            <person name="Berlin A.M."/>
            <person name="Chapman S.B."/>
            <person name="Goldberg J."/>
            <person name="Griggs A."/>
            <person name="Gujja S."/>
            <person name="Hansen M."/>
            <person name="Howarth C."/>
            <person name="Imamovic A."/>
            <person name="Larimer J."/>
            <person name="McCowan C."/>
            <person name="Montmayeur A."/>
            <person name="Murphy C."/>
            <person name="Neiman D."/>
            <person name="Pearson M."/>
            <person name="Priest M."/>
            <person name="Roberts A."/>
            <person name="Saif S."/>
            <person name="Shea T."/>
            <person name="Sisk P."/>
            <person name="Sykes S."/>
            <person name="Wortman J."/>
            <person name="Nusbaum C."/>
            <person name="Birren B."/>
        </authorList>
    </citation>
    <scope>NUCLEOTIDE SEQUENCE [LARGE SCALE GENOMIC DNA]</scope>
    <source>
        <strain evidence="4">race PST-78</strain>
    </source>
</reference>
<feature type="domain" description="Methyltransferase" evidence="2">
    <location>
        <begin position="1"/>
        <end position="94"/>
    </location>
</feature>
<dbReference type="EMBL" id="AJIL01007119">
    <property type="protein sequence ID" value="KNE87021.1"/>
    <property type="molecule type" value="Genomic_DNA"/>
</dbReference>
<dbReference type="InterPro" id="IPR025714">
    <property type="entry name" value="Methyltranfer_dom"/>
</dbReference>
<dbReference type="InterPro" id="IPR029063">
    <property type="entry name" value="SAM-dependent_MTases_sf"/>
</dbReference>
<dbReference type="CDD" id="cd02440">
    <property type="entry name" value="AdoMet_MTases"/>
    <property type="match status" value="1"/>
</dbReference>
<gene>
    <name evidence="3" type="ORF">PSTG_19606</name>
</gene>
<sequence length="137" mass="15314">VEITAELVHDLILNHLGDKPDQELYVIDAGDGKGYLSSRIALQYGHKVLGIDANEENVTNAIERSKKLQRAWNGLTERAELTKQGIQPPRRGKKQLNKSDAMAAKAKELSNYKTTAEYINTDIDFTKLLAAHFPIEL</sequence>
<comment type="caution">
    <text evidence="3">The sequence shown here is derived from an EMBL/GenBank/DDBJ whole genome shotgun (WGS) entry which is preliminary data.</text>
</comment>
<dbReference type="Proteomes" id="UP000054564">
    <property type="component" value="Unassembled WGS sequence"/>
</dbReference>
<keyword evidence="4" id="KW-1185">Reference proteome</keyword>